<dbReference type="SUPFAM" id="SSF53098">
    <property type="entry name" value="Ribonuclease H-like"/>
    <property type="match status" value="1"/>
</dbReference>
<dbReference type="InterPro" id="IPR001584">
    <property type="entry name" value="Integrase_cat-core"/>
</dbReference>
<dbReference type="PROSITE" id="PS50994">
    <property type="entry name" value="INTEGRASE"/>
    <property type="match status" value="1"/>
</dbReference>
<evidence type="ECO:0000313" key="3">
    <source>
        <dbReference type="EMBL" id="POS82388.1"/>
    </source>
</evidence>
<name>A0A2S4PK26_9PEZI</name>
<dbReference type="Gene3D" id="3.30.420.10">
    <property type="entry name" value="Ribonuclease H-like superfamily/Ribonuclease H"/>
    <property type="match status" value="1"/>
</dbReference>
<dbReference type="Proteomes" id="UP000237438">
    <property type="component" value="Unassembled WGS sequence"/>
</dbReference>
<accession>A0A2S4PK26</accession>
<feature type="domain" description="Integrase catalytic" evidence="2">
    <location>
        <begin position="85"/>
        <end position="260"/>
    </location>
</feature>
<dbReference type="EMBL" id="PEDP01002973">
    <property type="protein sequence ID" value="POS82388.1"/>
    <property type="molecule type" value="Genomic_DNA"/>
</dbReference>
<dbReference type="AlphaFoldDB" id="A0A2S4PK26"/>
<dbReference type="GO" id="GO:0015074">
    <property type="term" value="P:DNA integration"/>
    <property type="evidence" value="ECO:0007669"/>
    <property type="project" value="InterPro"/>
</dbReference>
<dbReference type="InterPro" id="IPR012337">
    <property type="entry name" value="RNaseH-like_sf"/>
</dbReference>
<keyword evidence="1" id="KW-0694">RNA-binding</keyword>
<gene>
    <name evidence="3" type="ORF">EPUL_005646</name>
</gene>
<dbReference type="PANTHER" id="PTHR37984">
    <property type="entry name" value="PROTEIN CBG26694"/>
    <property type="match status" value="1"/>
</dbReference>
<dbReference type="STRING" id="225359.A0A2S4PK26"/>
<dbReference type="PANTHER" id="PTHR37984:SF5">
    <property type="entry name" value="PROTEIN NYNRIN-LIKE"/>
    <property type="match status" value="1"/>
</dbReference>
<evidence type="ECO:0000256" key="1">
    <source>
        <dbReference type="ARBA" id="ARBA00022884"/>
    </source>
</evidence>
<dbReference type="GO" id="GO:0005634">
    <property type="term" value="C:nucleus"/>
    <property type="evidence" value="ECO:0007669"/>
    <property type="project" value="UniProtKB-ARBA"/>
</dbReference>
<organism evidence="3 4">
    <name type="scientific">Erysiphe pulchra</name>
    <dbReference type="NCBI Taxonomy" id="225359"/>
    <lineage>
        <taxon>Eukaryota</taxon>
        <taxon>Fungi</taxon>
        <taxon>Dikarya</taxon>
        <taxon>Ascomycota</taxon>
        <taxon>Pezizomycotina</taxon>
        <taxon>Leotiomycetes</taxon>
        <taxon>Erysiphales</taxon>
        <taxon>Erysiphaceae</taxon>
        <taxon>Erysiphe</taxon>
    </lineage>
</organism>
<dbReference type="GO" id="GO:0003723">
    <property type="term" value="F:RNA binding"/>
    <property type="evidence" value="ECO:0007669"/>
    <property type="project" value="UniProtKB-KW"/>
</dbReference>
<comment type="caution">
    <text evidence="3">The sequence shown here is derived from an EMBL/GenBank/DDBJ whole genome shotgun (WGS) entry which is preliminary data.</text>
</comment>
<evidence type="ECO:0000259" key="2">
    <source>
        <dbReference type="PROSITE" id="PS50994"/>
    </source>
</evidence>
<evidence type="ECO:0000313" key="4">
    <source>
        <dbReference type="Proteomes" id="UP000237438"/>
    </source>
</evidence>
<reference evidence="3 4" key="1">
    <citation type="submission" date="2017-10" db="EMBL/GenBank/DDBJ databases">
        <title>Development of genomic resources for the powdery mildew, Erysiphe pulchra.</title>
        <authorList>
            <person name="Wadl P.A."/>
            <person name="Mack B.M."/>
            <person name="Moore G."/>
            <person name="Beltz S.B."/>
        </authorList>
    </citation>
    <scope>NUCLEOTIDE SEQUENCE [LARGE SCALE GENOMIC DNA]</scope>
    <source>
        <strain evidence="3">Cflorida</strain>
    </source>
</reference>
<dbReference type="InterPro" id="IPR050951">
    <property type="entry name" value="Retrovirus_Pol_polyprotein"/>
</dbReference>
<sequence>MTSLNITIKHITGKRNKVADALSRTIFTDPECKSDETLDSLGHIDIVNHKWIWTDGKASYQELLKRCDSNSQTNTTNLTAKELCKLNWPTIAKYDDEDCLIDFDEGFYVSDDRKGLTVSYILVLVDYFSRFVEAFATIGNTSYEVIRCLEWKFSRDGSPVGFYGDEGTHFTGHNTKEFLQKNRVIWISAPSGAKKASGMVEKCNDLLQRILKKTEAGKLWPLELQNLPSIIRTDAINSVLKTKLSTVLDRDPEYQNAVFNFIANRESLQFKVLEKSNWQKMLQKERHDKGVHRRVIYKPGDLVMLYDQRNAKKKLAAAFRGPFVVKGKAGTHGTSYKLSQINGKSITRSFYRDHLKPFIMRSDHLIAGDEEDSPQYQNIRAGRAKYNLLRALKQGHGVWSNTIES</sequence>
<dbReference type="InterPro" id="IPR036397">
    <property type="entry name" value="RNaseH_sf"/>
</dbReference>
<protein>
    <recommendedName>
        <fullName evidence="2">Integrase catalytic domain-containing protein</fullName>
    </recommendedName>
</protein>
<keyword evidence="4" id="KW-1185">Reference proteome</keyword>
<proteinExistence type="predicted"/>
<dbReference type="OrthoDB" id="5153223at2759"/>